<comment type="caution">
    <text evidence="3">The sequence shown here is derived from an EMBL/GenBank/DDBJ whole genome shotgun (WGS) entry which is preliminary data.</text>
</comment>
<evidence type="ECO:0000256" key="2">
    <source>
        <dbReference type="SAM" id="MobiDB-lite"/>
    </source>
</evidence>
<organism evidence="3 4">
    <name type="scientific">Cyclospora cayetanensis</name>
    <dbReference type="NCBI Taxonomy" id="88456"/>
    <lineage>
        <taxon>Eukaryota</taxon>
        <taxon>Sar</taxon>
        <taxon>Alveolata</taxon>
        <taxon>Apicomplexa</taxon>
        <taxon>Conoidasida</taxon>
        <taxon>Coccidia</taxon>
        <taxon>Eucoccidiorida</taxon>
        <taxon>Eimeriorina</taxon>
        <taxon>Eimeriidae</taxon>
        <taxon>Cyclospora</taxon>
    </lineage>
</organism>
<keyword evidence="4" id="KW-1185">Reference proteome</keyword>
<accession>A0A1D3D9W1</accession>
<feature type="compositionally biased region" description="Polar residues" evidence="2">
    <location>
        <begin position="398"/>
        <end position="412"/>
    </location>
</feature>
<feature type="region of interest" description="Disordered" evidence="2">
    <location>
        <begin position="787"/>
        <end position="819"/>
    </location>
</feature>
<feature type="coiled-coil region" evidence="1">
    <location>
        <begin position="738"/>
        <end position="779"/>
    </location>
</feature>
<evidence type="ECO:0000256" key="1">
    <source>
        <dbReference type="SAM" id="Coils"/>
    </source>
</evidence>
<dbReference type="VEuPathDB" id="ToxoDB:cyc_02163"/>
<dbReference type="AlphaFoldDB" id="A0A1D3D9W1"/>
<keyword evidence="1" id="KW-0175">Coiled coil</keyword>
<dbReference type="VEuPathDB" id="ToxoDB:LOC34619056"/>
<evidence type="ECO:0000313" key="3">
    <source>
        <dbReference type="EMBL" id="OEH80228.1"/>
    </source>
</evidence>
<dbReference type="Proteomes" id="UP000095192">
    <property type="component" value="Unassembled WGS sequence"/>
</dbReference>
<feature type="compositionally biased region" description="Polar residues" evidence="2">
    <location>
        <begin position="564"/>
        <end position="573"/>
    </location>
</feature>
<reference evidence="3 4" key="1">
    <citation type="journal article" date="2016" name="BMC Genomics">
        <title>Comparative genomics reveals Cyclospora cayetanensis possesses coccidia-like metabolism and invasion components but unique surface antigens.</title>
        <authorList>
            <person name="Liu S."/>
            <person name="Wang L."/>
            <person name="Zheng H."/>
            <person name="Xu Z."/>
            <person name="Roellig D.M."/>
            <person name="Li N."/>
            <person name="Frace M.A."/>
            <person name="Tang K."/>
            <person name="Arrowood M.J."/>
            <person name="Moss D.M."/>
            <person name="Zhang L."/>
            <person name="Feng Y."/>
            <person name="Xiao L."/>
        </authorList>
    </citation>
    <scope>NUCLEOTIDE SEQUENCE [LARGE SCALE GENOMIC DNA]</scope>
    <source>
        <strain evidence="3 4">CHN_HEN01</strain>
    </source>
</reference>
<feature type="coiled-coil region" evidence="1">
    <location>
        <begin position="187"/>
        <end position="291"/>
    </location>
</feature>
<name>A0A1D3D9W1_9EIME</name>
<evidence type="ECO:0000313" key="4">
    <source>
        <dbReference type="Proteomes" id="UP000095192"/>
    </source>
</evidence>
<dbReference type="InParanoid" id="A0A1D3D9W1"/>
<feature type="compositionally biased region" description="Basic and acidic residues" evidence="2">
    <location>
        <begin position="458"/>
        <end position="477"/>
    </location>
</feature>
<protein>
    <submittedName>
        <fullName evidence="3">Uncharacterized protein</fullName>
    </submittedName>
</protein>
<feature type="coiled-coil region" evidence="1">
    <location>
        <begin position="315"/>
        <end position="342"/>
    </location>
</feature>
<dbReference type="EMBL" id="JROU02000159">
    <property type="protein sequence ID" value="OEH80228.1"/>
    <property type="molecule type" value="Genomic_DNA"/>
</dbReference>
<proteinExistence type="predicted"/>
<gene>
    <name evidence="3" type="ORF">cyc_02163</name>
</gene>
<feature type="coiled-coil region" evidence="1">
    <location>
        <begin position="584"/>
        <end position="621"/>
    </location>
</feature>
<feature type="region of interest" description="Disordered" evidence="2">
    <location>
        <begin position="394"/>
        <end position="414"/>
    </location>
</feature>
<feature type="compositionally biased region" description="Polar residues" evidence="2">
    <location>
        <begin position="486"/>
        <end position="499"/>
    </location>
</feature>
<feature type="region of interest" description="Disordered" evidence="2">
    <location>
        <begin position="445"/>
        <end position="577"/>
    </location>
</feature>
<sequence length="907" mass="100550">MVDEDFFALLLSNHIGGGIEEARVEKDRLSGGVGKCIAHRVFEKAAATKLEKAGAAATVAVATATAGYAAAQEKATGCMRREKRKLEKKLVVIEATPAAEVVGNEAAVAQLQKHQQNISLQQNYRCRTAAAAGDVAVLKQQLQLLRVQLKHNFRDAAMWMEDSLFGFKSLCDIQAKRGFEEKYAALKAESSQRLQQVLQQEQLLRREVAAQREMIRKGSSSSDELLLAKHELATLKHELQELLAEEAGKRDALEQQNKQQEEQLTIKQQLLRCLMQEKAALEAQRQNGEKQQQMLMIQREEAGLRDRLESETAAAAKLRVTLAAAQQTVQQQRQQLLLLQQAHMRGGERLDAQLLEQTDPEKSLEGAAAVHSKCASTTAGATARDGLPAATSICPEGSVSTDASKELATTKSVDGKEKINPKSLATSLLQKLSLELLLPTHAKAMQRPEDQQQTDHQLQPEHHNEQQEEQRKEEKNQEQLLRPVASNPQKQSRLSSAETFRQRVKLKTCEQSSTSSNSSAEDQQHQEQPGDTPRFGPAAQLIQRVTRSVSVAGDRQQHHETATDKGSSYFMQRQQERSDIRNSIFATRKRLRQLQQQQQEVQQERRNIERQQQQRMERKAEVFELLAQQSCCCEIAYHDLLQQNTRFSVAVRNSRKLEAATAAFDASGDPAAAAAEGMAVGTAAPGDDSYGHTATSTSAAGAYQEEALRMLLAAADRNKVRAAMQHWTQEASIAKWILRIAHAERDEAARNRQKAQQMLQQLRQQTEAAGQRLLQLHRELNHLQFEERQYAGRSSSSGKRCGENRSASAEPLCSSRNGRNTLCDTPPPYSYAAVDSLSSSRSSKDRSMRALGSLEALLQQHNMLPALPLKQRRPGTAAEAATEELGSGSLSSKACSFWIDLQEGASV</sequence>